<dbReference type="Gene3D" id="3.30.160.60">
    <property type="entry name" value="Classic Zinc Finger"/>
    <property type="match status" value="1"/>
</dbReference>
<keyword evidence="3" id="KW-1185">Reference proteome</keyword>
<dbReference type="RefSeq" id="XP_047762005.1">
    <property type="nucleotide sequence ID" value="XM_047905329.1"/>
</dbReference>
<dbReference type="EMBL" id="CP090167">
    <property type="protein sequence ID" value="UJO17639.1"/>
    <property type="molecule type" value="Genomic_DNA"/>
</dbReference>
<reference evidence="2" key="2">
    <citation type="journal article" date="2022" name="Microb. Genom.">
        <title>A chromosome-scale genome assembly of the tomato pathogen Cladosporium fulvum reveals a compartmentalized genome architecture and the presence of a dispensable chromosome.</title>
        <authorList>
            <person name="Zaccaron A.Z."/>
            <person name="Chen L.H."/>
            <person name="Samaras A."/>
            <person name="Stergiopoulos I."/>
        </authorList>
    </citation>
    <scope>NUCLEOTIDE SEQUENCE</scope>
    <source>
        <strain evidence="2">Race5_Kim</strain>
    </source>
</reference>
<proteinExistence type="predicted"/>
<organism evidence="2 3">
    <name type="scientific">Passalora fulva</name>
    <name type="common">Tomato leaf mold</name>
    <name type="synonym">Cladosporium fulvum</name>
    <dbReference type="NCBI Taxonomy" id="5499"/>
    <lineage>
        <taxon>Eukaryota</taxon>
        <taxon>Fungi</taxon>
        <taxon>Dikarya</taxon>
        <taxon>Ascomycota</taxon>
        <taxon>Pezizomycotina</taxon>
        <taxon>Dothideomycetes</taxon>
        <taxon>Dothideomycetidae</taxon>
        <taxon>Mycosphaerellales</taxon>
        <taxon>Mycosphaerellaceae</taxon>
        <taxon>Fulvia</taxon>
    </lineage>
</organism>
<protein>
    <recommendedName>
        <fullName evidence="1">C2H2-type domain-containing protein</fullName>
    </recommendedName>
</protein>
<dbReference type="Pfam" id="PF26176">
    <property type="entry name" value="zf_C2H2_17_2"/>
    <property type="match status" value="1"/>
</dbReference>
<dbReference type="GeneID" id="71986059"/>
<dbReference type="OrthoDB" id="3649752at2759"/>
<dbReference type="InterPro" id="IPR013087">
    <property type="entry name" value="Znf_C2H2_type"/>
</dbReference>
<dbReference type="SMART" id="SM00355">
    <property type="entry name" value="ZnF_C2H2"/>
    <property type="match status" value="2"/>
</dbReference>
<sequence length="153" mass="16477">MSPSNYNQSSLPPMAYDDPDWLEEVLATEARLEEEAGLGTNHSAILDSAPADPGLVPAAQLSDSTAATSAIIVLCPDIASIPPGRQPTANLMCGFPGCASVNLFSRKAELQRHMETHLPARFPCHVAGCDRVGANGFKRREHLRNHLRKIHGI</sequence>
<dbReference type="Proteomes" id="UP000756132">
    <property type="component" value="Chromosome 5"/>
</dbReference>
<dbReference type="InterPro" id="IPR059095">
    <property type="entry name" value="Znf_C2H2_17_2nd"/>
</dbReference>
<feature type="domain" description="C2H2-type" evidence="1">
    <location>
        <begin position="122"/>
        <end position="151"/>
    </location>
</feature>
<dbReference type="AlphaFoldDB" id="A0A9Q8P8W8"/>
<reference evidence="2" key="1">
    <citation type="submission" date="2021-12" db="EMBL/GenBank/DDBJ databases">
        <authorList>
            <person name="Zaccaron A."/>
            <person name="Stergiopoulos I."/>
        </authorList>
    </citation>
    <scope>NUCLEOTIDE SEQUENCE</scope>
    <source>
        <strain evidence="2">Race5_Kim</strain>
    </source>
</reference>
<evidence type="ECO:0000313" key="2">
    <source>
        <dbReference type="EMBL" id="UJO17639.1"/>
    </source>
</evidence>
<feature type="domain" description="C2H2-type" evidence="1">
    <location>
        <begin position="91"/>
        <end position="117"/>
    </location>
</feature>
<accession>A0A9Q8P8W8</accession>
<name>A0A9Q8P8W8_PASFU</name>
<gene>
    <name evidence="2" type="ORF">CLAFUR5_06181</name>
</gene>
<evidence type="ECO:0000259" key="1">
    <source>
        <dbReference type="SMART" id="SM00355"/>
    </source>
</evidence>
<dbReference type="KEGG" id="ffu:CLAFUR5_06181"/>
<evidence type="ECO:0000313" key="3">
    <source>
        <dbReference type="Proteomes" id="UP000756132"/>
    </source>
</evidence>